<evidence type="ECO:0000313" key="1">
    <source>
        <dbReference type="EMBL" id="KAK8073271.1"/>
    </source>
</evidence>
<dbReference type="Proteomes" id="UP001480595">
    <property type="component" value="Unassembled WGS sequence"/>
</dbReference>
<proteinExistence type="predicted"/>
<dbReference type="GeneID" id="92088642"/>
<comment type="caution">
    <text evidence="1">The sequence shown here is derived from an EMBL/GenBank/DDBJ whole genome shotgun (WGS) entry which is preliminary data.</text>
</comment>
<accession>A0ABR1VPU6</accession>
<evidence type="ECO:0000313" key="2">
    <source>
        <dbReference type="Proteomes" id="UP001480595"/>
    </source>
</evidence>
<dbReference type="EMBL" id="JAQQWL010000005">
    <property type="protein sequence ID" value="KAK8073271.1"/>
    <property type="molecule type" value="Genomic_DNA"/>
</dbReference>
<name>A0ABR1VPU6_9PEZI</name>
<keyword evidence="2" id="KW-1185">Reference proteome</keyword>
<sequence>MHELVYGGRDAAAVRWYLDTAPYALCPHRVTHDGGKVADNYGPVLEELCKPREERASRLMTRPLSQYKWLTCVRDGGRRRPRRLLTLHQVAAGADGGGDGSVGWSLPGLCALGGCGWCGVTWDAYPGPLEEAVGVGVEPSGGGRKKANSKNEEEKVWLTIFQSSYKAGSRWLAQADCAGSAAGDGGNGWRRQRWCQETSRTLYAVLCFEYTWSSLVDDTRVIIEWNAKPSS</sequence>
<protein>
    <submittedName>
        <fullName evidence="1">Uncharacterized protein</fullName>
    </submittedName>
</protein>
<reference evidence="1 2" key="1">
    <citation type="submission" date="2023-01" db="EMBL/GenBank/DDBJ databases">
        <title>Analysis of 21 Apiospora genomes using comparative genomics revels a genus with tremendous synthesis potential of carbohydrate active enzymes and secondary metabolites.</title>
        <authorList>
            <person name="Sorensen T."/>
        </authorList>
    </citation>
    <scope>NUCLEOTIDE SEQUENCE [LARGE SCALE GENOMIC DNA]</scope>
    <source>
        <strain evidence="1 2">CBS 135458</strain>
    </source>
</reference>
<dbReference type="RefSeq" id="XP_066717746.1">
    <property type="nucleotide sequence ID" value="XM_066855579.1"/>
</dbReference>
<gene>
    <name evidence="1" type="ORF">PG994_004170</name>
</gene>
<organism evidence="1 2">
    <name type="scientific">Apiospora phragmitis</name>
    <dbReference type="NCBI Taxonomy" id="2905665"/>
    <lineage>
        <taxon>Eukaryota</taxon>
        <taxon>Fungi</taxon>
        <taxon>Dikarya</taxon>
        <taxon>Ascomycota</taxon>
        <taxon>Pezizomycotina</taxon>
        <taxon>Sordariomycetes</taxon>
        <taxon>Xylariomycetidae</taxon>
        <taxon>Amphisphaeriales</taxon>
        <taxon>Apiosporaceae</taxon>
        <taxon>Apiospora</taxon>
    </lineage>
</organism>